<feature type="transmembrane region" description="Helical" evidence="1">
    <location>
        <begin position="20"/>
        <end position="40"/>
    </location>
</feature>
<sequence>MSNLFHSFARDEDGAVTVDWLLLVATVVALSVLVIPPILLSAGDLGTKVAAAIAALDFDW</sequence>
<reference evidence="2 3" key="1">
    <citation type="submission" date="2019-03" db="EMBL/GenBank/DDBJ databases">
        <authorList>
            <person name="Zhang S."/>
        </authorList>
    </citation>
    <scope>NUCLEOTIDE SEQUENCE [LARGE SCALE GENOMIC DNA]</scope>
    <source>
        <strain evidence="2 3">S4J41</strain>
    </source>
</reference>
<accession>A0A4R5EXB5</accession>
<dbReference type="EMBL" id="SMFP01000003">
    <property type="protein sequence ID" value="TDE39689.1"/>
    <property type="molecule type" value="Genomic_DNA"/>
</dbReference>
<organism evidence="2 3">
    <name type="scientific">Antarcticimicrobium sediminis</name>
    <dbReference type="NCBI Taxonomy" id="2546227"/>
    <lineage>
        <taxon>Bacteria</taxon>
        <taxon>Pseudomonadati</taxon>
        <taxon>Pseudomonadota</taxon>
        <taxon>Alphaproteobacteria</taxon>
        <taxon>Rhodobacterales</taxon>
        <taxon>Paracoccaceae</taxon>
        <taxon>Antarcticimicrobium</taxon>
    </lineage>
</organism>
<dbReference type="RefSeq" id="WP_132827943.1">
    <property type="nucleotide sequence ID" value="NZ_SMFP01000003.1"/>
</dbReference>
<dbReference type="Proteomes" id="UP000294662">
    <property type="component" value="Unassembled WGS sequence"/>
</dbReference>
<proteinExistence type="predicted"/>
<keyword evidence="1" id="KW-0472">Membrane</keyword>
<gene>
    <name evidence="2" type="ORF">E1B25_06450</name>
</gene>
<keyword evidence="1" id="KW-0812">Transmembrane</keyword>
<keyword evidence="3" id="KW-1185">Reference proteome</keyword>
<keyword evidence="1" id="KW-1133">Transmembrane helix</keyword>
<protein>
    <recommendedName>
        <fullName evidence="4">Pilus assembly protein</fullName>
    </recommendedName>
</protein>
<comment type="caution">
    <text evidence="2">The sequence shown here is derived from an EMBL/GenBank/DDBJ whole genome shotgun (WGS) entry which is preliminary data.</text>
</comment>
<dbReference type="AlphaFoldDB" id="A0A4R5EXB5"/>
<evidence type="ECO:0000313" key="2">
    <source>
        <dbReference type="EMBL" id="TDE39689.1"/>
    </source>
</evidence>
<name>A0A4R5EXB5_9RHOB</name>
<evidence type="ECO:0000313" key="3">
    <source>
        <dbReference type="Proteomes" id="UP000294662"/>
    </source>
</evidence>
<evidence type="ECO:0008006" key="4">
    <source>
        <dbReference type="Google" id="ProtNLM"/>
    </source>
</evidence>
<evidence type="ECO:0000256" key="1">
    <source>
        <dbReference type="SAM" id="Phobius"/>
    </source>
</evidence>